<dbReference type="Proteomes" id="UP000054717">
    <property type="component" value="Unassembled WGS sequence"/>
</dbReference>
<name>A0A158JQ49_9BURK</name>
<keyword evidence="4" id="KW-1185">Reference proteome</keyword>
<evidence type="ECO:0000313" key="2">
    <source>
        <dbReference type="EMBL" id="SAL71002.1"/>
    </source>
</evidence>
<reference evidence="2 4" key="1">
    <citation type="submission" date="2016-01" db="EMBL/GenBank/DDBJ databases">
        <authorList>
            <person name="Oliw E.H."/>
        </authorList>
    </citation>
    <scope>NUCLEOTIDE SEQUENCE [LARGE SCALE GENOMIC DNA]</scope>
    <source>
        <strain evidence="2">LMG 22936</strain>
    </source>
</reference>
<evidence type="ECO:0000313" key="4">
    <source>
        <dbReference type="Proteomes" id="UP000054717"/>
    </source>
</evidence>
<dbReference type="EMBL" id="FCNZ02000019">
    <property type="protein sequence ID" value="SAL71678.1"/>
    <property type="molecule type" value="Genomic_DNA"/>
</dbReference>
<dbReference type="Gene3D" id="3.30.110.70">
    <property type="entry name" value="Hypothetical protein apc22750. Chain B"/>
    <property type="match status" value="1"/>
</dbReference>
<accession>A0A158JQ49</accession>
<dbReference type="InterPro" id="IPR035439">
    <property type="entry name" value="UPF0145_dom_sf"/>
</dbReference>
<evidence type="ECO:0000256" key="1">
    <source>
        <dbReference type="ARBA" id="ARBA00010751"/>
    </source>
</evidence>
<evidence type="ECO:0000313" key="3">
    <source>
        <dbReference type="EMBL" id="SAL71678.1"/>
    </source>
</evidence>
<organism evidence="2 4">
    <name type="scientific">Caballeronia telluris</name>
    <dbReference type="NCBI Taxonomy" id="326475"/>
    <lineage>
        <taxon>Bacteria</taxon>
        <taxon>Pseudomonadati</taxon>
        <taxon>Pseudomonadota</taxon>
        <taxon>Betaproteobacteria</taxon>
        <taxon>Burkholderiales</taxon>
        <taxon>Burkholderiaceae</taxon>
        <taxon>Caballeronia</taxon>
    </lineage>
</organism>
<dbReference type="EMBL" id="FCNZ02000019">
    <property type="protein sequence ID" value="SAL71002.1"/>
    <property type="molecule type" value="Genomic_DNA"/>
</dbReference>
<dbReference type="STRING" id="326475.AWB66_04482"/>
<dbReference type="Pfam" id="PF01906">
    <property type="entry name" value="YbjQ_1"/>
    <property type="match status" value="1"/>
</dbReference>
<comment type="similarity">
    <text evidence="1">Belongs to the UPF0145 family.</text>
</comment>
<proteinExistence type="inferred from homology"/>
<gene>
    <name evidence="2" type="ORF">AWB66_04482</name>
    <name evidence="3" type="ORF">AWB66_04575</name>
</gene>
<dbReference type="AlphaFoldDB" id="A0A158JQ49"/>
<sequence>MGSCVYHVAHRGMKAFNQAGRNAELEQFTQAIYSARELAIERMQIEAQTAKAGGVIGTMIHEKSHRWESHAIEFFAIGTAVAPLNVEIEAKEIPAPTLVLSVND</sequence>
<dbReference type="InterPro" id="IPR002765">
    <property type="entry name" value="UPF0145_YbjQ-like"/>
</dbReference>
<protein>
    <recommendedName>
        <fullName evidence="5">Heavy metal-binding domain-containing protein</fullName>
    </recommendedName>
</protein>
<dbReference type="SUPFAM" id="SSF117782">
    <property type="entry name" value="YbjQ-like"/>
    <property type="match status" value="1"/>
</dbReference>
<evidence type="ECO:0008006" key="5">
    <source>
        <dbReference type="Google" id="ProtNLM"/>
    </source>
</evidence>